<reference evidence="3 4" key="1">
    <citation type="submission" date="2024-02" db="EMBL/GenBank/DDBJ databases">
        <title>Bifidobacterium honeyensis sp. nov., isolated from the comb honey.</title>
        <authorList>
            <person name="Liu W."/>
            <person name="Li Y."/>
        </authorList>
    </citation>
    <scope>NUCLEOTIDE SEQUENCE [LARGE SCALE GENOMIC DNA]</scope>
    <source>
        <strain evidence="3 4">IMAU50988</strain>
    </source>
</reference>
<dbReference type="InterPro" id="IPR043129">
    <property type="entry name" value="ATPase_NBD"/>
</dbReference>
<dbReference type="InterPro" id="IPR011991">
    <property type="entry name" value="ArsR-like_HTH"/>
</dbReference>
<dbReference type="InterPro" id="IPR000600">
    <property type="entry name" value="ROK"/>
</dbReference>
<dbReference type="PANTHER" id="PTHR18964">
    <property type="entry name" value="ROK (REPRESSOR, ORF, KINASE) FAMILY"/>
    <property type="match status" value="1"/>
</dbReference>
<dbReference type="Pfam" id="PF00480">
    <property type="entry name" value="ROK"/>
    <property type="match status" value="1"/>
</dbReference>
<dbReference type="Gene3D" id="1.10.10.10">
    <property type="entry name" value="Winged helix-like DNA-binding domain superfamily/Winged helix DNA-binding domain"/>
    <property type="match status" value="1"/>
</dbReference>
<accession>A0ABU8ZNP1</accession>
<dbReference type="SUPFAM" id="SSF53067">
    <property type="entry name" value="Actin-like ATPase domain"/>
    <property type="match status" value="1"/>
</dbReference>
<gene>
    <name evidence="3" type="ORF">V8P97_05160</name>
</gene>
<dbReference type="InterPro" id="IPR036388">
    <property type="entry name" value="WH-like_DNA-bd_sf"/>
</dbReference>
<evidence type="ECO:0000313" key="3">
    <source>
        <dbReference type="EMBL" id="MEK0306851.1"/>
    </source>
</evidence>
<dbReference type="PANTHER" id="PTHR18964:SF149">
    <property type="entry name" value="BIFUNCTIONAL UDP-N-ACETYLGLUCOSAMINE 2-EPIMERASE_N-ACETYLMANNOSAMINE KINASE"/>
    <property type="match status" value="1"/>
</dbReference>
<proteinExistence type="inferred from homology"/>
<dbReference type="SUPFAM" id="SSF46785">
    <property type="entry name" value="Winged helix' DNA-binding domain"/>
    <property type="match status" value="1"/>
</dbReference>
<dbReference type="CDD" id="cd00090">
    <property type="entry name" value="HTH_ARSR"/>
    <property type="match status" value="1"/>
</dbReference>
<comment type="similarity">
    <text evidence="1">Belongs to the ROK (NagC/XylR) family.</text>
</comment>
<protein>
    <submittedName>
        <fullName evidence="3">ROK family transcriptional regulator</fullName>
    </submittedName>
</protein>
<dbReference type="Pfam" id="PF13412">
    <property type="entry name" value="HTH_24"/>
    <property type="match status" value="1"/>
</dbReference>
<dbReference type="InterPro" id="IPR036390">
    <property type="entry name" value="WH_DNA-bd_sf"/>
</dbReference>
<feature type="compositionally biased region" description="Low complexity" evidence="2">
    <location>
        <begin position="428"/>
        <end position="439"/>
    </location>
</feature>
<feature type="region of interest" description="Disordered" evidence="2">
    <location>
        <begin position="404"/>
        <end position="457"/>
    </location>
</feature>
<organism evidence="3 4">
    <name type="scientific">Bifidobacterium favimelis</name>
    <dbReference type="NCBI Taxonomy" id="3122979"/>
    <lineage>
        <taxon>Bacteria</taxon>
        <taxon>Bacillati</taxon>
        <taxon>Actinomycetota</taxon>
        <taxon>Actinomycetes</taxon>
        <taxon>Bifidobacteriales</taxon>
        <taxon>Bifidobacteriaceae</taxon>
        <taxon>Bifidobacterium</taxon>
    </lineage>
</organism>
<evidence type="ECO:0000256" key="2">
    <source>
        <dbReference type="SAM" id="MobiDB-lite"/>
    </source>
</evidence>
<dbReference type="RefSeq" id="WP_340469416.1">
    <property type="nucleotide sequence ID" value="NZ_JBANBB010000001.1"/>
</dbReference>
<dbReference type="Gene3D" id="3.30.420.40">
    <property type="match status" value="2"/>
</dbReference>
<evidence type="ECO:0000256" key="1">
    <source>
        <dbReference type="ARBA" id="ARBA00006479"/>
    </source>
</evidence>
<dbReference type="EMBL" id="JBANBB010000001">
    <property type="protein sequence ID" value="MEK0306851.1"/>
    <property type="molecule type" value="Genomic_DNA"/>
</dbReference>
<dbReference type="PROSITE" id="PS01125">
    <property type="entry name" value="ROK"/>
    <property type="match status" value="1"/>
</dbReference>
<keyword evidence="4" id="KW-1185">Reference proteome</keyword>
<feature type="compositionally biased region" description="Basic and acidic residues" evidence="2">
    <location>
        <begin position="404"/>
        <end position="413"/>
    </location>
</feature>
<dbReference type="Proteomes" id="UP001373159">
    <property type="component" value="Unassembled WGS sequence"/>
</dbReference>
<dbReference type="InterPro" id="IPR049874">
    <property type="entry name" value="ROK_cs"/>
</dbReference>
<evidence type="ECO:0000313" key="4">
    <source>
        <dbReference type="Proteomes" id="UP001373159"/>
    </source>
</evidence>
<sequence length="457" mass="48169">MKGYGSASAPAAMSELNQSRIVQYLHRNGVCSRAQIAKGLGLTAPAITKLVARLIEPGIISETGNLGGRGHRRSIGLRLNASSHLVIGVKFARSLVQIGVFDLSGNLMGMQELPPVGDGDVQQAVETVKKDVRGLIDEDPRITGVGMAVPGPYLREEGSIALVTGMQGWRGVNFKREFSQAFEVPTFIEQDARAGALAQSLFDPRIDKPDIAYYLVGEGVGLGVLEGGSLLNGSQGAATEIGHISISQEGPTCECGNVGCLECYCSAVALHHTLVSPAHAGHYPGFRGLTHSQACERLFAMAEDGDGESRALVADLARYVGYGCVTIVNAYNPSQIVIGDIMARAGRPLLDTVRALVEARTIPQVGGRTQILLSSLPVDATLTGAAAVAANQFLLHPAAFVGRARREPPDTGRRPAPVRADQARQRRGQAGAGLRTGLQTAKVVGQVTENDSKQKEG</sequence>
<comment type="caution">
    <text evidence="3">The sequence shown here is derived from an EMBL/GenBank/DDBJ whole genome shotgun (WGS) entry which is preliminary data.</text>
</comment>
<name>A0ABU8ZNP1_9BIFI</name>